<evidence type="ECO:0000256" key="1">
    <source>
        <dbReference type="SAM" id="SignalP"/>
    </source>
</evidence>
<sequence>MKILITGLLALLITSKVNAQNLDKNMTSIPNCWKAGKDGGFNFQRTRFLFPQDGLDQLSTLHHGLLYVPSSVRR</sequence>
<dbReference type="AlphaFoldDB" id="A0A2X0PAI0"/>
<protein>
    <submittedName>
        <fullName evidence="2">BQ5605_C007g04852 protein</fullName>
    </submittedName>
</protein>
<feature type="chain" id="PRO_5016105246" evidence="1">
    <location>
        <begin position="20"/>
        <end position="74"/>
    </location>
</feature>
<dbReference type="Proteomes" id="UP000249464">
    <property type="component" value="Unassembled WGS sequence"/>
</dbReference>
<keyword evidence="1" id="KW-0732">Signal</keyword>
<reference evidence="2 3" key="1">
    <citation type="submission" date="2016-11" db="EMBL/GenBank/DDBJ databases">
        <authorList>
            <person name="Jaros S."/>
            <person name="Januszkiewicz K."/>
            <person name="Wedrychowicz H."/>
        </authorList>
    </citation>
    <scope>NUCLEOTIDE SEQUENCE [LARGE SCALE GENOMIC DNA]</scope>
</reference>
<organism evidence="2 3">
    <name type="scientific">Microbotryum silenes-dioicae</name>
    <dbReference type="NCBI Taxonomy" id="796604"/>
    <lineage>
        <taxon>Eukaryota</taxon>
        <taxon>Fungi</taxon>
        <taxon>Dikarya</taxon>
        <taxon>Basidiomycota</taxon>
        <taxon>Pucciniomycotina</taxon>
        <taxon>Microbotryomycetes</taxon>
        <taxon>Microbotryales</taxon>
        <taxon>Microbotryaceae</taxon>
        <taxon>Microbotryum</taxon>
    </lineage>
</organism>
<feature type="signal peptide" evidence="1">
    <location>
        <begin position="1"/>
        <end position="19"/>
    </location>
</feature>
<evidence type="ECO:0000313" key="3">
    <source>
        <dbReference type="Proteomes" id="UP000249464"/>
    </source>
</evidence>
<name>A0A2X0PAI0_9BASI</name>
<evidence type="ECO:0000313" key="2">
    <source>
        <dbReference type="EMBL" id="SGY63943.1"/>
    </source>
</evidence>
<keyword evidence="3" id="KW-1185">Reference proteome</keyword>
<accession>A0A2X0PAI0</accession>
<proteinExistence type="predicted"/>
<gene>
    <name evidence="2" type="primary">BQ5605_C007g04852</name>
    <name evidence="2" type="ORF">BQ5605_C007G04852</name>
</gene>
<dbReference type="EMBL" id="FQNC01000045">
    <property type="protein sequence ID" value="SGY63943.1"/>
    <property type="molecule type" value="Genomic_DNA"/>
</dbReference>